<dbReference type="EMBL" id="OX465083">
    <property type="protein sequence ID" value="CAI9294726.1"/>
    <property type="molecule type" value="Genomic_DNA"/>
</dbReference>
<evidence type="ECO:0000256" key="1">
    <source>
        <dbReference type="ARBA" id="ARBA00006607"/>
    </source>
</evidence>
<dbReference type="Gene3D" id="3.10.310.70">
    <property type="match status" value="1"/>
</dbReference>
<dbReference type="Gene3D" id="3.30.260.10">
    <property type="entry name" value="TCP-1-like chaperonin intermediate domain"/>
    <property type="match status" value="1"/>
</dbReference>
<organism evidence="3 4">
    <name type="scientific">Lactuca saligna</name>
    <name type="common">Willowleaf lettuce</name>
    <dbReference type="NCBI Taxonomy" id="75948"/>
    <lineage>
        <taxon>Eukaryota</taxon>
        <taxon>Viridiplantae</taxon>
        <taxon>Streptophyta</taxon>
        <taxon>Embryophyta</taxon>
        <taxon>Tracheophyta</taxon>
        <taxon>Spermatophyta</taxon>
        <taxon>Magnoliopsida</taxon>
        <taxon>eudicotyledons</taxon>
        <taxon>Gunneridae</taxon>
        <taxon>Pentapetalae</taxon>
        <taxon>asterids</taxon>
        <taxon>campanulids</taxon>
        <taxon>Asterales</taxon>
        <taxon>Asteraceae</taxon>
        <taxon>Cichorioideae</taxon>
        <taxon>Cichorieae</taxon>
        <taxon>Lactucinae</taxon>
        <taxon>Lactuca</taxon>
    </lineage>
</organism>
<protein>
    <submittedName>
        <fullName evidence="3">Uncharacterized protein</fullName>
    </submittedName>
</protein>
<gene>
    <name evidence="3" type="ORF">LSALG_LOCUS33693</name>
</gene>
<evidence type="ECO:0000313" key="4">
    <source>
        <dbReference type="Proteomes" id="UP001177003"/>
    </source>
</evidence>
<keyword evidence="2" id="KW-0143">Chaperone</keyword>
<dbReference type="SUPFAM" id="SSF54849">
    <property type="entry name" value="GroEL-intermediate domain like"/>
    <property type="match status" value="1"/>
</dbReference>
<dbReference type="Proteomes" id="UP001177003">
    <property type="component" value="Chromosome 7"/>
</dbReference>
<dbReference type="InterPro" id="IPR027409">
    <property type="entry name" value="GroEL-like_apical_dom_sf"/>
</dbReference>
<dbReference type="Gene3D" id="3.50.7.10">
    <property type="entry name" value="GroEL"/>
    <property type="match status" value="1"/>
</dbReference>
<dbReference type="InterPro" id="IPR008962">
    <property type="entry name" value="PapD-like_sf"/>
</dbReference>
<dbReference type="InterPro" id="IPR001844">
    <property type="entry name" value="Cpn60/GroEL"/>
</dbReference>
<dbReference type="FunFam" id="3.50.7.10:FF:000001">
    <property type="entry name" value="60 kDa chaperonin"/>
    <property type="match status" value="1"/>
</dbReference>
<keyword evidence="4" id="KW-1185">Reference proteome</keyword>
<dbReference type="PANTHER" id="PTHR45633">
    <property type="entry name" value="60 KDA HEAT SHOCK PROTEIN, MITOCHONDRIAL"/>
    <property type="match status" value="1"/>
</dbReference>
<comment type="similarity">
    <text evidence="1">Belongs to the chaperonin (HSP60) family.</text>
</comment>
<dbReference type="GO" id="GO:0140662">
    <property type="term" value="F:ATP-dependent protein folding chaperone"/>
    <property type="evidence" value="ECO:0007669"/>
    <property type="project" value="InterPro"/>
</dbReference>
<dbReference type="SUPFAM" id="SSF52029">
    <property type="entry name" value="GroEL apical domain-like"/>
    <property type="match status" value="1"/>
</dbReference>
<accession>A0AA35ZLL3</accession>
<sequence length="367" mass="40202">MIPVSKRDDIKAIDSISAVNDEFIGNLIDEAIDKIGHDGIISIESSSSSETSVIVEEGMKIDKGYMSPHFVTNQNNFSVEFENAKVLITDQKISSVKEIVPLLEKCTQLSVPLLIFAEDILILVLETLIVNRNQGLLRVAIVKCPGVGERKKALLQDIALMTVTMQAQKDAPPDMQCKDKFLLQSVIASPGATPKDITPEMFTKEPGRKLEECKLKVVYLPPNPSTSAIAQAKEEPLFSPKSPAILDKGNFSGPEVSRSYVESQDKSSETKLLIHGFIDSHVHLLFGGLQVWLSRIDGHMGLANSLALKLVGITSNMHDPVVELLAGMQMEAEADREARGNKGVSDKQIRLKFFSPNVLDITLASEQ</sequence>
<name>A0AA35ZLL3_LACSI</name>
<dbReference type="AlphaFoldDB" id="A0AA35ZLL3"/>
<dbReference type="SUPFAM" id="SSF49354">
    <property type="entry name" value="PapD-like"/>
    <property type="match status" value="1"/>
</dbReference>
<evidence type="ECO:0000256" key="2">
    <source>
        <dbReference type="ARBA" id="ARBA00023186"/>
    </source>
</evidence>
<dbReference type="InterPro" id="IPR027410">
    <property type="entry name" value="TCP-1-like_intermed_sf"/>
</dbReference>
<dbReference type="GO" id="GO:0042026">
    <property type="term" value="P:protein refolding"/>
    <property type="evidence" value="ECO:0007669"/>
    <property type="project" value="InterPro"/>
</dbReference>
<reference evidence="3" key="1">
    <citation type="submission" date="2023-04" db="EMBL/GenBank/DDBJ databases">
        <authorList>
            <person name="Vijverberg K."/>
            <person name="Xiong W."/>
            <person name="Schranz E."/>
        </authorList>
    </citation>
    <scope>NUCLEOTIDE SEQUENCE</scope>
</reference>
<evidence type="ECO:0000313" key="3">
    <source>
        <dbReference type="EMBL" id="CAI9294726.1"/>
    </source>
</evidence>
<proteinExistence type="inferred from homology"/>